<evidence type="ECO:0000256" key="1">
    <source>
        <dbReference type="ARBA" id="ARBA00022737"/>
    </source>
</evidence>
<dbReference type="Proteomes" id="UP000266721">
    <property type="component" value="Unassembled WGS sequence"/>
</dbReference>
<sequence>MVYYKTPTKLYAYITRAVVGFFVEPAQKGRHKDCDPAAVAALANFSRRFYLTLTSFSRYIDIGRCGMSANKTTVHLIMGRVIKNGLDLLGTGRTIDLDPEFKNEIYSLEKTAEQQKVSPRERKHVKAVKLWAEGETSKACDVWEDILVDNPLDMLALKFAHDSYFYLAYHPQMRDGIARSLDINRHDAWATHAMAHVFEMGGRQDEGLQFMSATENDWNVCGMIACHDYWHYALYNVEKGNYSDAVGLYDTQVGPLAAKSGAMLDMVDACSLLYRLQLEGVNVGDRYKDIQDVCKQHLDDHVLAFNDAHFMMSCIGAGDKVSTGKLLESMRSFVKNGKGYNCDITTEVGLALCEALVSYDNGDFAKAVDLVSPVRYQVIKIGGSHAQRDIFNQFVIHCAMKSDTEEHKKLARQLLVERKCLKENSPLTDRLMAKAMVHHTG</sequence>
<dbReference type="PANTHER" id="PTHR16263">
    <property type="entry name" value="TETRATRICOPEPTIDE REPEAT PROTEIN 38"/>
    <property type="match status" value="1"/>
</dbReference>
<protein>
    <recommendedName>
        <fullName evidence="5">Tetratricopeptide repeat protein 38</fullName>
    </recommendedName>
</protein>
<evidence type="ECO:0008006" key="5">
    <source>
        <dbReference type="Google" id="ProtNLM"/>
    </source>
</evidence>
<dbReference type="SMR" id="A0A3L5TVJ6"/>
<evidence type="ECO:0000256" key="2">
    <source>
        <dbReference type="ARBA" id="ARBA00022803"/>
    </source>
</evidence>
<keyword evidence="2" id="KW-0802">TPR repeat</keyword>
<accession>A0A3L5TVJ6</accession>
<comment type="caution">
    <text evidence="3">The sequence shown here is derived from an EMBL/GenBank/DDBJ whole genome shotgun (WGS) entry which is preliminary data.</text>
</comment>
<dbReference type="EMBL" id="KV582396">
    <property type="protein sequence ID" value="OPL33560.1"/>
    <property type="molecule type" value="Genomic_DNA"/>
</dbReference>
<evidence type="ECO:0000313" key="4">
    <source>
        <dbReference type="Proteomes" id="UP000266721"/>
    </source>
</evidence>
<organism evidence="3 4">
    <name type="scientific">Mytilus galloprovincialis</name>
    <name type="common">Mediterranean mussel</name>
    <dbReference type="NCBI Taxonomy" id="29158"/>
    <lineage>
        <taxon>Eukaryota</taxon>
        <taxon>Metazoa</taxon>
        <taxon>Spiralia</taxon>
        <taxon>Lophotrochozoa</taxon>
        <taxon>Mollusca</taxon>
        <taxon>Bivalvia</taxon>
        <taxon>Autobranchia</taxon>
        <taxon>Pteriomorphia</taxon>
        <taxon>Mytilida</taxon>
        <taxon>Mytiloidea</taxon>
        <taxon>Mytilidae</taxon>
        <taxon>Mytilinae</taxon>
        <taxon>Mytilus</taxon>
    </lineage>
</organism>
<dbReference type="InterPro" id="IPR033891">
    <property type="entry name" value="TTC38"/>
</dbReference>
<feature type="non-terminal residue" evidence="3">
    <location>
        <position position="1"/>
    </location>
</feature>
<dbReference type="AlphaFoldDB" id="A0A3L5TVJ6"/>
<gene>
    <name evidence="3" type="ORF">AM593_03832</name>
</gene>
<proteinExistence type="predicted"/>
<evidence type="ECO:0000313" key="3">
    <source>
        <dbReference type="EMBL" id="OPL33560.1"/>
    </source>
</evidence>
<keyword evidence="1" id="KW-0677">Repeat</keyword>
<dbReference type="PANTHER" id="PTHR16263:SF4">
    <property type="entry name" value="TETRATRICOPEPTIDE REPEAT PROTEIN 38"/>
    <property type="match status" value="1"/>
</dbReference>
<name>A0A3L5TVJ6_MYTGA</name>
<reference evidence="3 4" key="1">
    <citation type="journal article" date="2016" name="PLoS ONE">
        <title>A First Insight into the Genome of the Filter-Feeder Mussel Mytilus galloprovincialis.</title>
        <authorList>
            <person name="Murgarella M."/>
            <person name="Puiu D."/>
            <person name="Novoa B."/>
            <person name="Figueras A."/>
            <person name="Posada D."/>
            <person name="Canchaya C."/>
        </authorList>
    </citation>
    <scope>NUCLEOTIDE SEQUENCE [LARGE SCALE GENOMIC DNA]</scope>
    <source>
        <tissue evidence="3">Muscle</tissue>
    </source>
</reference>
<keyword evidence="4" id="KW-1185">Reference proteome</keyword>
<dbReference type="CDD" id="cd05804">
    <property type="entry name" value="StaR_like"/>
    <property type="match status" value="1"/>
</dbReference>